<keyword evidence="2" id="KW-1185">Reference proteome</keyword>
<evidence type="ECO:0000313" key="1">
    <source>
        <dbReference type="EMBL" id="MPC36066.1"/>
    </source>
</evidence>
<name>A0A5B7ES52_PORTR</name>
<evidence type="ECO:0000313" key="2">
    <source>
        <dbReference type="Proteomes" id="UP000324222"/>
    </source>
</evidence>
<reference evidence="1 2" key="1">
    <citation type="submission" date="2019-05" db="EMBL/GenBank/DDBJ databases">
        <title>Another draft genome of Portunus trituberculatus and its Hox gene families provides insights of decapod evolution.</title>
        <authorList>
            <person name="Jeong J.-H."/>
            <person name="Song I."/>
            <person name="Kim S."/>
            <person name="Choi T."/>
            <person name="Kim D."/>
            <person name="Ryu S."/>
            <person name="Kim W."/>
        </authorList>
    </citation>
    <scope>NUCLEOTIDE SEQUENCE [LARGE SCALE GENOMIC DNA]</scope>
    <source>
        <tissue evidence="1">Muscle</tissue>
    </source>
</reference>
<accession>A0A5B7ES52</accession>
<dbReference type="AlphaFoldDB" id="A0A5B7ES52"/>
<organism evidence="1 2">
    <name type="scientific">Portunus trituberculatus</name>
    <name type="common">Swimming crab</name>
    <name type="synonym">Neptunus trituberculatus</name>
    <dbReference type="NCBI Taxonomy" id="210409"/>
    <lineage>
        <taxon>Eukaryota</taxon>
        <taxon>Metazoa</taxon>
        <taxon>Ecdysozoa</taxon>
        <taxon>Arthropoda</taxon>
        <taxon>Crustacea</taxon>
        <taxon>Multicrustacea</taxon>
        <taxon>Malacostraca</taxon>
        <taxon>Eumalacostraca</taxon>
        <taxon>Eucarida</taxon>
        <taxon>Decapoda</taxon>
        <taxon>Pleocyemata</taxon>
        <taxon>Brachyura</taxon>
        <taxon>Eubrachyura</taxon>
        <taxon>Portunoidea</taxon>
        <taxon>Portunidae</taxon>
        <taxon>Portuninae</taxon>
        <taxon>Portunus</taxon>
    </lineage>
</organism>
<protein>
    <submittedName>
        <fullName evidence="1">Uncharacterized protein</fullName>
    </submittedName>
</protein>
<comment type="caution">
    <text evidence="1">The sequence shown here is derived from an EMBL/GenBank/DDBJ whole genome shotgun (WGS) entry which is preliminary data.</text>
</comment>
<sequence>MLSCVLVRSTHHRGRVTSGAGVVRRLSSQGMLQPRQGRATGGGCAALPSGCSLGSVLPFSVVECGDGWGLKDPMVTSAVFMPLLSWARTRSCQLPTLVCMLCEK</sequence>
<gene>
    <name evidence="1" type="ORF">E2C01_029513</name>
</gene>
<dbReference type="EMBL" id="VSRR010003420">
    <property type="protein sequence ID" value="MPC36066.1"/>
    <property type="molecule type" value="Genomic_DNA"/>
</dbReference>
<proteinExistence type="predicted"/>
<dbReference type="Proteomes" id="UP000324222">
    <property type="component" value="Unassembled WGS sequence"/>
</dbReference>